<dbReference type="InterPro" id="IPR001315">
    <property type="entry name" value="CARD"/>
</dbReference>
<dbReference type="STRING" id="94237.ENSMMOP00000018010"/>
<dbReference type="Proteomes" id="UP000261620">
    <property type="component" value="Unplaced"/>
</dbReference>
<dbReference type="GO" id="GO:0042981">
    <property type="term" value="P:regulation of apoptotic process"/>
    <property type="evidence" value="ECO:0007669"/>
    <property type="project" value="InterPro"/>
</dbReference>
<evidence type="ECO:0000313" key="3">
    <source>
        <dbReference type="Proteomes" id="UP000261620"/>
    </source>
</evidence>
<reference evidence="2" key="2">
    <citation type="submission" date="2025-09" db="UniProtKB">
        <authorList>
            <consortium name="Ensembl"/>
        </authorList>
    </citation>
    <scope>IDENTIFICATION</scope>
</reference>
<evidence type="ECO:0000313" key="2">
    <source>
        <dbReference type="Ensembl" id="ENSMMOP00000018010.1"/>
    </source>
</evidence>
<dbReference type="SUPFAM" id="SSF47986">
    <property type="entry name" value="DEATH domain"/>
    <property type="match status" value="1"/>
</dbReference>
<keyword evidence="3" id="KW-1185">Reference proteome</keyword>
<organism evidence="2 3">
    <name type="scientific">Mola mola</name>
    <name type="common">Ocean sunfish</name>
    <name type="synonym">Tetraodon mola</name>
    <dbReference type="NCBI Taxonomy" id="94237"/>
    <lineage>
        <taxon>Eukaryota</taxon>
        <taxon>Metazoa</taxon>
        <taxon>Chordata</taxon>
        <taxon>Craniata</taxon>
        <taxon>Vertebrata</taxon>
        <taxon>Euteleostomi</taxon>
        <taxon>Actinopterygii</taxon>
        <taxon>Neopterygii</taxon>
        <taxon>Teleostei</taxon>
        <taxon>Neoteleostei</taxon>
        <taxon>Acanthomorphata</taxon>
        <taxon>Eupercaria</taxon>
        <taxon>Tetraodontiformes</taxon>
        <taxon>Molidae</taxon>
        <taxon>Mola</taxon>
    </lineage>
</organism>
<dbReference type="OMA" id="CFDNLML"/>
<evidence type="ECO:0000259" key="1">
    <source>
        <dbReference type="PROSITE" id="PS50209"/>
    </source>
</evidence>
<sequence>DETLRLVRPEFVNRISDSVLKGLLDALLCDRVLNDEETQSLRTKVGADKARDLIDMVRKKGSEASSRLIAAIRNVDPQLSKDPYVRPHLPCSFLPPLRLMSDGF</sequence>
<reference evidence="2" key="1">
    <citation type="submission" date="2025-08" db="UniProtKB">
        <authorList>
            <consortium name="Ensembl"/>
        </authorList>
    </citation>
    <scope>IDENTIFICATION</scope>
</reference>
<dbReference type="Ensembl" id="ENSMMOT00000018303.1">
    <property type="protein sequence ID" value="ENSMMOP00000018010.1"/>
    <property type="gene ID" value="ENSMMOG00000013661.1"/>
</dbReference>
<dbReference type="InterPro" id="IPR011029">
    <property type="entry name" value="DEATH-like_dom_sf"/>
</dbReference>
<accession>A0A3Q4BFN2</accession>
<feature type="domain" description="CARD" evidence="1">
    <location>
        <begin position="1"/>
        <end position="87"/>
    </location>
</feature>
<name>A0A3Q4BFN2_MOLML</name>
<dbReference type="AlphaFoldDB" id="A0A3Q4BFN2"/>
<dbReference type="PROSITE" id="PS50209">
    <property type="entry name" value="CARD"/>
    <property type="match status" value="1"/>
</dbReference>
<proteinExistence type="predicted"/>
<dbReference type="Gene3D" id="1.10.533.10">
    <property type="entry name" value="Death Domain, Fas"/>
    <property type="match status" value="1"/>
</dbReference>
<protein>
    <recommendedName>
        <fullName evidence="1">CARD domain-containing protein</fullName>
    </recommendedName>
</protein>
<dbReference type="Pfam" id="PF00619">
    <property type="entry name" value="CARD"/>
    <property type="match status" value="1"/>
</dbReference>